<reference evidence="1" key="1">
    <citation type="journal article" date="2007" name="Science">
        <title>Draft genome of the filarial nematode parasite Brugia malayi.</title>
        <authorList>
            <person name="Ghedin E."/>
            <person name="Wang S."/>
            <person name="Spiro D."/>
            <person name="Caler E."/>
            <person name="Zhao Q."/>
            <person name="Crabtree J."/>
            <person name="Allen J.E."/>
            <person name="Delcher A.L."/>
            <person name="Guiliano D.B."/>
            <person name="Miranda-Saavedra D."/>
            <person name="Angiuoli S.V."/>
            <person name="Creasy T."/>
            <person name="Amedeo P."/>
            <person name="Haas B."/>
            <person name="El-Sayed N.M."/>
            <person name="Wortman J.R."/>
            <person name="Feldblyum T."/>
            <person name="Tallon L."/>
            <person name="Schatz M."/>
            <person name="Shumway M."/>
            <person name="Koo H."/>
            <person name="Salzberg S.L."/>
            <person name="Schobel S."/>
            <person name="Pertea M."/>
            <person name="Pop M."/>
            <person name="White O."/>
            <person name="Barton G.J."/>
            <person name="Carlow C.K."/>
            <person name="Crawford M.J."/>
            <person name="Daub J."/>
            <person name="Dimmic M.W."/>
            <person name="Estes C.F."/>
            <person name="Foster J.M."/>
            <person name="Ganatra M."/>
            <person name="Gregory W.F."/>
            <person name="Johnson N.M."/>
            <person name="Jin J."/>
            <person name="Komuniecki R."/>
            <person name="Korf I."/>
            <person name="Kumar S."/>
            <person name="Laney S."/>
            <person name="Li B.W."/>
            <person name="Li W."/>
            <person name="Lindblom T.H."/>
            <person name="Lustigman S."/>
            <person name="Ma D."/>
            <person name="Maina C.V."/>
            <person name="Martin D.M."/>
            <person name="McCarter J.P."/>
            <person name="McReynolds L."/>
            <person name="Mitreva M."/>
            <person name="Nutman T.B."/>
            <person name="Parkinson J."/>
            <person name="Peregrin-Alvarez J.M."/>
            <person name="Poole C."/>
            <person name="Ren Q."/>
            <person name="Saunders L."/>
            <person name="Sluder A.E."/>
            <person name="Smith K."/>
            <person name="Stanke M."/>
            <person name="Unnasch T.R."/>
            <person name="Ware J."/>
            <person name="Wei A.D."/>
            <person name="Weil G."/>
            <person name="Williams D.J."/>
            <person name="Zhang Y."/>
            <person name="Williams S.A."/>
            <person name="Fraser-Liggett C."/>
            <person name="Slatko B."/>
            <person name="Blaxter M.L."/>
            <person name="Scott A.L."/>
        </authorList>
    </citation>
    <scope>NUCLEOTIDE SEQUENCE</scope>
    <source>
        <strain evidence="1">FR3</strain>
    </source>
</reference>
<reference evidence="1" key="2">
    <citation type="submission" date="2012-12" db="EMBL/GenBank/DDBJ databases">
        <authorList>
            <consortium name="WormBase Consortium"/>
            <person name="Ghedin E."/>
            <person name="Paulini M."/>
        </authorList>
    </citation>
    <scope>NUCLEOTIDE SEQUENCE</scope>
    <source>
        <strain evidence="1">FR3</strain>
    </source>
</reference>
<sequence>MTRREREREREREGKGKEKKVEGEFVILKIKMLKINFIPRFVLFLGNLFMKIFRFSNNEEKRKQKMAVSDNK</sequence>
<gene>
    <name evidence="1" type="primary">Bm260</name>
    <name evidence="1" type="ORF">BM_Bm260</name>
</gene>
<organism evidence="1">
    <name type="scientific">Brugia malayi</name>
    <name type="common">Filarial nematode worm</name>
    <dbReference type="NCBI Taxonomy" id="6279"/>
    <lineage>
        <taxon>Eukaryota</taxon>
        <taxon>Metazoa</taxon>
        <taxon>Ecdysozoa</taxon>
        <taxon>Nematoda</taxon>
        <taxon>Chromadorea</taxon>
        <taxon>Rhabditida</taxon>
        <taxon>Spirurina</taxon>
        <taxon>Spiruromorpha</taxon>
        <taxon>Filarioidea</taxon>
        <taxon>Onchocercidae</taxon>
        <taxon>Brugia</taxon>
    </lineage>
</organism>
<protein>
    <submittedName>
        <fullName evidence="1">Bm260</fullName>
    </submittedName>
</protein>
<name>A0A1I9G0F0_BRUMA</name>
<evidence type="ECO:0000313" key="1">
    <source>
        <dbReference type="EMBL" id="CDP92252.1"/>
    </source>
</evidence>
<proteinExistence type="predicted"/>
<accession>A0A1I9G0F0</accession>
<dbReference type="AlphaFoldDB" id="A0A1I9G0F0"/>
<dbReference type="EMBL" id="LN856786">
    <property type="protein sequence ID" value="CDP92252.1"/>
    <property type="molecule type" value="Genomic_DNA"/>
</dbReference>